<dbReference type="AlphaFoldDB" id="A0A0C9UUK6"/>
<dbReference type="Proteomes" id="UP000054279">
    <property type="component" value="Unassembled WGS sequence"/>
</dbReference>
<reference evidence="1 2" key="1">
    <citation type="submission" date="2014-06" db="EMBL/GenBank/DDBJ databases">
        <title>Evolutionary Origins and Diversification of the Mycorrhizal Mutualists.</title>
        <authorList>
            <consortium name="DOE Joint Genome Institute"/>
            <consortium name="Mycorrhizal Genomics Consortium"/>
            <person name="Kohler A."/>
            <person name="Kuo A."/>
            <person name="Nagy L.G."/>
            <person name="Floudas D."/>
            <person name="Copeland A."/>
            <person name="Barry K.W."/>
            <person name="Cichocki N."/>
            <person name="Veneault-Fourrey C."/>
            <person name="LaButti K."/>
            <person name="Lindquist E.A."/>
            <person name="Lipzen A."/>
            <person name="Lundell T."/>
            <person name="Morin E."/>
            <person name="Murat C."/>
            <person name="Riley R."/>
            <person name="Ohm R."/>
            <person name="Sun H."/>
            <person name="Tunlid A."/>
            <person name="Henrissat B."/>
            <person name="Grigoriev I.V."/>
            <person name="Hibbett D.S."/>
            <person name="Martin F."/>
        </authorList>
    </citation>
    <scope>NUCLEOTIDE SEQUENCE [LARGE SCALE GENOMIC DNA]</scope>
    <source>
        <strain evidence="1 2">SS14</strain>
    </source>
</reference>
<sequence>MSSSSAVDTSLFPSYFSTFPVRTHCNVAAIEVAMHHAIEECTEPGSKDRKQSLHRHKGPVNLYAFTYPGSRTEKLQFVVKIIELTWVHDDINEEKPHQSALHEHEVLRQALHPEFDQNSDTGETVGAKKAYFQKIRQEIMALDPINTPELIHTLDRYLEEYDSHPMDAKTMDEYIPKRLINSGLSVCPHFLRWAMDIHLSDDEFAAMKDFEDAMMRVVGLTNDYFSWGKEKYLSSDRIWNALPILMKQFNLPEKEAKCMLKGMIIDEEILAKHLRMKLPPGSEDFWQYVAALEYFVGGEPLLELELRRV</sequence>
<evidence type="ECO:0000313" key="2">
    <source>
        <dbReference type="Proteomes" id="UP000054279"/>
    </source>
</evidence>
<dbReference type="InterPro" id="IPR008949">
    <property type="entry name" value="Isoprenoid_synthase_dom_sf"/>
</dbReference>
<dbReference type="SUPFAM" id="SSF48576">
    <property type="entry name" value="Terpenoid synthases"/>
    <property type="match status" value="1"/>
</dbReference>
<dbReference type="HOGENOM" id="CLU_042677_1_0_1"/>
<dbReference type="EMBL" id="KN837159">
    <property type="protein sequence ID" value="KIJ38554.1"/>
    <property type="molecule type" value="Genomic_DNA"/>
</dbReference>
<gene>
    <name evidence="1" type="ORF">M422DRAFT_176416</name>
</gene>
<dbReference type="Gene3D" id="1.10.600.10">
    <property type="entry name" value="Farnesyl Diphosphate Synthase"/>
    <property type="match status" value="1"/>
</dbReference>
<evidence type="ECO:0008006" key="3">
    <source>
        <dbReference type="Google" id="ProtNLM"/>
    </source>
</evidence>
<keyword evidence="2" id="KW-1185">Reference proteome</keyword>
<evidence type="ECO:0000313" key="1">
    <source>
        <dbReference type="EMBL" id="KIJ38554.1"/>
    </source>
</evidence>
<name>A0A0C9UUK6_SPHS4</name>
<protein>
    <recommendedName>
        <fullName evidence="3">Terpene synthase</fullName>
    </recommendedName>
</protein>
<proteinExistence type="predicted"/>
<dbReference type="OrthoDB" id="3349471at2759"/>
<organism evidence="1 2">
    <name type="scientific">Sphaerobolus stellatus (strain SS14)</name>
    <dbReference type="NCBI Taxonomy" id="990650"/>
    <lineage>
        <taxon>Eukaryota</taxon>
        <taxon>Fungi</taxon>
        <taxon>Dikarya</taxon>
        <taxon>Basidiomycota</taxon>
        <taxon>Agaricomycotina</taxon>
        <taxon>Agaricomycetes</taxon>
        <taxon>Phallomycetidae</taxon>
        <taxon>Geastrales</taxon>
        <taxon>Sphaerobolaceae</taxon>
        <taxon>Sphaerobolus</taxon>
    </lineage>
</organism>
<accession>A0A0C9UUK6</accession>
<dbReference type="Pfam" id="PF19086">
    <property type="entry name" value="Terpene_syn_C_2"/>
    <property type="match status" value="1"/>
</dbReference>